<dbReference type="InterPro" id="IPR052728">
    <property type="entry name" value="O2_lipid_transport_reg"/>
</dbReference>
<organism evidence="2 3">
    <name type="scientific">Pristionchus entomophagus</name>
    <dbReference type="NCBI Taxonomy" id="358040"/>
    <lineage>
        <taxon>Eukaryota</taxon>
        <taxon>Metazoa</taxon>
        <taxon>Ecdysozoa</taxon>
        <taxon>Nematoda</taxon>
        <taxon>Chromadorea</taxon>
        <taxon>Rhabditida</taxon>
        <taxon>Rhabditina</taxon>
        <taxon>Diplogasteromorpha</taxon>
        <taxon>Diplogasteroidea</taxon>
        <taxon>Neodiplogasteridae</taxon>
        <taxon>Pristionchus</taxon>
    </lineage>
</organism>
<dbReference type="PANTHER" id="PTHR11161:SF55">
    <property type="entry name" value="NOSE RESISTANT-TO-FLUOXETINE PROTEIN N-TERMINAL DOMAIN-CONTAINING PROTEIN"/>
    <property type="match status" value="1"/>
</dbReference>
<dbReference type="AlphaFoldDB" id="A0AAV5THP2"/>
<accession>A0AAV5THP2</accession>
<proteinExistence type="predicted"/>
<dbReference type="Pfam" id="PF20146">
    <property type="entry name" value="NRF"/>
    <property type="match status" value="1"/>
</dbReference>
<comment type="caution">
    <text evidence="2">The sequence shown here is derived from an EMBL/GenBank/DDBJ whole genome shotgun (WGS) entry which is preliminary data.</text>
</comment>
<evidence type="ECO:0000259" key="1">
    <source>
        <dbReference type="Pfam" id="PF20146"/>
    </source>
</evidence>
<gene>
    <name evidence="2" type="ORF">PENTCL1PPCAC_15948</name>
</gene>
<feature type="domain" description="Nose resistant-to-fluoxetine protein N-terminal" evidence="1">
    <location>
        <begin position="25"/>
        <end position="71"/>
    </location>
</feature>
<evidence type="ECO:0000313" key="2">
    <source>
        <dbReference type="EMBL" id="GMS93773.1"/>
    </source>
</evidence>
<dbReference type="EMBL" id="BTSX01000004">
    <property type="protein sequence ID" value="GMS93773.1"/>
    <property type="molecule type" value="Genomic_DNA"/>
</dbReference>
<dbReference type="Proteomes" id="UP001432027">
    <property type="component" value="Unassembled WGS sequence"/>
</dbReference>
<reference evidence="2" key="1">
    <citation type="submission" date="2023-10" db="EMBL/GenBank/DDBJ databases">
        <title>Genome assembly of Pristionchus species.</title>
        <authorList>
            <person name="Yoshida K."/>
            <person name="Sommer R.J."/>
        </authorList>
    </citation>
    <scope>NUCLEOTIDE SEQUENCE</scope>
    <source>
        <strain evidence="2">RS0144</strain>
    </source>
</reference>
<dbReference type="InterPro" id="IPR006621">
    <property type="entry name" value="Nose-resist-to-fluoxetine_N"/>
</dbReference>
<sequence>QDLELIIQATKVPSEFPDFIRSVLIPMHDSSGKKGSGILKGHYYFAGHYSECASIDYKVEGRDRPFRGAYFKIGIDLLFRPNSHNDSC</sequence>
<feature type="non-terminal residue" evidence="2">
    <location>
        <position position="88"/>
    </location>
</feature>
<feature type="non-terminal residue" evidence="2">
    <location>
        <position position="1"/>
    </location>
</feature>
<protein>
    <recommendedName>
        <fullName evidence="1">Nose resistant-to-fluoxetine protein N-terminal domain-containing protein</fullName>
    </recommendedName>
</protein>
<name>A0AAV5THP2_9BILA</name>
<evidence type="ECO:0000313" key="3">
    <source>
        <dbReference type="Proteomes" id="UP001432027"/>
    </source>
</evidence>
<dbReference type="PANTHER" id="PTHR11161">
    <property type="entry name" value="O-ACYLTRANSFERASE"/>
    <property type="match status" value="1"/>
</dbReference>
<keyword evidence="3" id="KW-1185">Reference proteome</keyword>